<dbReference type="RefSeq" id="XP_033650580.1">
    <property type="nucleotide sequence ID" value="XM_033802086.1"/>
</dbReference>
<protein>
    <recommendedName>
        <fullName evidence="3">ABC transporter domain-containing protein</fullName>
    </recommendedName>
</protein>
<sequence length="716" mass="80525">MWKTTRTLGVSRKGKARDIHLKWVCDSRGFQLRRWRESPLTIAALTTRTYSSTTTTTTPPPIIQIQNATFYANHPSSAPNDKNPPLFPNLTLTLPSSSTPPQHWALLSPSSTIRTTFLRLLRGDLICVPPQSRTYPYLLTPEISSKHPSLRNPDVAISYVHFLPTRSPHESFSYLSARYESRVETTDFTLERYLTGIEGLNPGEEMVREKMPDREVMERVVRDLELEALWGRPLGQLSNGQRRRAGIARALCRRPALEVLGLDAPFIGLDPFVAQHISNVLYKLAEANKPRIVLALRPQDPIPEWITHIVYAGEDGVVAAQGPKEEVFKYLKEEYQRAEQSFVGGQGEEKELDPKLVEIREVGRHLSERGDFEVDAPTSTASGPLLSRDGFEKYDTSPTPLGEPVVEMQGVRIRYGSTSVLGDWTQTIDGTPKPGLWWTVRRGQRWGIFGANGSGKTTLLSLVTSDHPQTYSAPVRIFQRSRLPEPGKPGITIFDIQARMGHASPEVHALFPKHLSIRRTLESAWADTPITPPRLDDEAVRRVDACLRWFEPELNPGYIYTKQGSSSTRSDLSWSDIPLFGALPTSTQRLLLFLRATIRNPDTVILDEAFSGMDDLVRDKCLLFLSRGETMSLHYTEAGVRPVESELSKKGEVVLRGLEDRQALLVVSHARSEIPGCVREWVCLPEGGRGVPRWGRWDGPVELEGGRWREVWGVER</sequence>
<evidence type="ECO:0000256" key="2">
    <source>
        <dbReference type="ARBA" id="ARBA00022840"/>
    </source>
</evidence>
<accession>A0A6A6J8Y9</accession>
<organism evidence="4 5">
    <name type="scientific">Westerdykella ornata</name>
    <dbReference type="NCBI Taxonomy" id="318751"/>
    <lineage>
        <taxon>Eukaryota</taxon>
        <taxon>Fungi</taxon>
        <taxon>Dikarya</taxon>
        <taxon>Ascomycota</taxon>
        <taxon>Pezizomycotina</taxon>
        <taxon>Dothideomycetes</taxon>
        <taxon>Pleosporomycetidae</taxon>
        <taxon>Pleosporales</taxon>
        <taxon>Sporormiaceae</taxon>
        <taxon>Westerdykella</taxon>
    </lineage>
</organism>
<keyword evidence="1" id="KW-0547">Nucleotide-binding</keyword>
<dbReference type="PROSITE" id="PS50893">
    <property type="entry name" value="ABC_TRANSPORTER_2"/>
    <property type="match status" value="1"/>
</dbReference>
<reference evidence="4" key="1">
    <citation type="journal article" date="2020" name="Stud. Mycol.">
        <title>101 Dothideomycetes genomes: a test case for predicting lifestyles and emergence of pathogens.</title>
        <authorList>
            <person name="Haridas S."/>
            <person name="Albert R."/>
            <person name="Binder M."/>
            <person name="Bloem J."/>
            <person name="Labutti K."/>
            <person name="Salamov A."/>
            <person name="Andreopoulos B."/>
            <person name="Baker S."/>
            <person name="Barry K."/>
            <person name="Bills G."/>
            <person name="Bluhm B."/>
            <person name="Cannon C."/>
            <person name="Castanera R."/>
            <person name="Culley D."/>
            <person name="Daum C."/>
            <person name="Ezra D."/>
            <person name="Gonzalez J."/>
            <person name="Henrissat B."/>
            <person name="Kuo A."/>
            <person name="Liang C."/>
            <person name="Lipzen A."/>
            <person name="Lutzoni F."/>
            <person name="Magnuson J."/>
            <person name="Mondo S."/>
            <person name="Nolan M."/>
            <person name="Ohm R."/>
            <person name="Pangilinan J."/>
            <person name="Park H.-J."/>
            <person name="Ramirez L."/>
            <person name="Alfaro M."/>
            <person name="Sun H."/>
            <person name="Tritt A."/>
            <person name="Yoshinaga Y."/>
            <person name="Zwiers L.-H."/>
            <person name="Turgeon B."/>
            <person name="Goodwin S."/>
            <person name="Spatafora J."/>
            <person name="Crous P."/>
            <person name="Grigoriev I."/>
        </authorList>
    </citation>
    <scope>NUCLEOTIDE SEQUENCE</scope>
    <source>
        <strain evidence="4">CBS 379.55</strain>
    </source>
</reference>
<dbReference type="Gene3D" id="3.40.50.300">
    <property type="entry name" value="P-loop containing nucleotide triphosphate hydrolases"/>
    <property type="match status" value="2"/>
</dbReference>
<dbReference type="SMART" id="SM00382">
    <property type="entry name" value="AAA"/>
    <property type="match status" value="1"/>
</dbReference>
<dbReference type="GO" id="GO:0005524">
    <property type="term" value="F:ATP binding"/>
    <property type="evidence" value="ECO:0007669"/>
    <property type="project" value="UniProtKB-KW"/>
</dbReference>
<dbReference type="InterPro" id="IPR003439">
    <property type="entry name" value="ABC_transporter-like_ATP-bd"/>
</dbReference>
<dbReference type="GeneID" id="54555261"/>
<dbReference type="GO" id="GO:0016887">
    <property type="term" value="F:ATP hydrolysis activity"/>
    <property type="evidence" value="ECO:0007669"/>
    <property type="project" value="InterPro"/>
</dbReference>
<feature type="domain" description="ABC transporter" evidence="3">
    <location>
        <begin position="63"/>
        <end position="340"/>
    </location>
</feature>
<dbReference type="AlphaFoldDB" id="A0A6A6J8Y9"/>
<dbReference type="InterPro" id="IPR050334">
    <property type="entry name" value="Molybdenum_import_ModC"/>
</dbReference>
<keyword evidence="2" id="KW-0067">ATP-binding</keyword>
<dbReference type="PANTHER" id="PTHR43514:SF4">
    <property type="entry name" value="ABC TRANSPORTER I FAMILY MEMBER 10"/>
    <property type="match status" value="1"/>
</dbReference>
<keyword evidence="5" id="KW-1185">Reference proteome</keyword>
<proteinExistence type="predicted"/>
<evidence type="ECO:0000313" key="4">
    <source>
        <dbReference type="EMBL" id="KAF2273041.1"/>
    </source>
</evidence>
<gene>
    <name evidence="4" type="ORF">EI97DRAFT_482974</name>
</gene>
<dbReference type="InterPro" id="IPR027417">
    <property type="entry name" value="P-loop_NTPase"/>
</dbReference>
<dbReference type="OrthoDB" id="10255969at2759"/>
<dbReference type="InterPro" id="IPR003593">
    <property type="entry name" value="AAA+_ATPase"/>
</dbReference>
<dbReference type="SUPFAM" id="SSF52540">
    <property type="entry name" value="P-loop containing nucleoside triphosphate hydrolases"/>
    <property type="match status" value="2"/>
</dbReference>
<evidence type="ECO:0000313" key="5">
    <source>
        <dbReference type="Proteomes" id="UP000800097"/>
    </source>
</evidence>
<evidence type="ECO:0000256" key="1">
    <source>
        <dbReference type="ARBA" id="ARBA00022741"/>
    </source>
</evidence>
<dbReference type="Proteomes" id="UP000800097">
    <property type="component" value="Unassembled WGS sequence"/>
</dbReference>
<dbReference type="Pfam" id="PF00005">
    <property type="entry name" value="ABC_tran"/>
    <property type="match status" value="1"/>
</dbReference>
<name>A0A6A6J8Y9_WESOR</name>
<dbReference type="PANTHER" id="PTHR43514">
    <property type="entry name" value="ABC TRANSPORTER I FAMILY MEMBER 10"/>
    <property type="match status" value="1"/>
</dbReference>
<evidence type="ECO:0000259" key="3">
    <source>
        <dbReference type="PROSITE" id="PS50893"/>
    </source>
</evidence>
<dbReference type="GO" id="GO:0005739">
    <property type="term" value="C:mitochondrion"/>
    <property type="evidence" value="ECO:0007669"/>
    <property type="project" value="TreeGrafter"/>
</dbReference>
<dbReference type="EMBL" id="ML986514">
    <property type="protein sequence ID" value="KAF2273041.1"/>
    <property type="molecule type" value="Genomic_DNA"/>
</dbReference>